<dbReference type="VEuPathDB" id="VectorBase:GAUT036114"/>
<dbReference type="Pfam" id="PF13499">
    <property type="entry name" value="EF-hand_7"/>
    <property type="match status" value="1"/>
</dbReference>
<feature type="domain" description="EF-hand" evidence="4">
    <location>
        <begin position="1"/>
        <end position="28"/>
    </location>
</feature>
<dbReference type="CDD" id="cd00051">
    <property type="entry name" value="EFh"/>
    <property type="match status" value="2"/>
</dbReference>
<dbReference type="SUPFAM" id="SSF47473">
    <property type="entry name" value="EF-hand"/>
    <property type="match status" value="1"/>
</dbReference>
<keyword evidence="1" id="KW-0479">Metal-binding</keyword>
<dbReference type="SMART" id="SM00054">
    <property type="entry name" value="EFh"/>
    <property type="match status" value="3"/>
</dbReference>
<dbReference type="STRING" id="7395.A0A1A9VG47"/>
<keyword evidence="3" id="KW-0106">Calcium</keyword>
<dbReference type="InterPro" id="IPR018247">
    <property type="entry name" value="EF_Hand_1_Ca_BS"/>
</dbReference>
<dbReference type="PROSITE" id="PS00018">
    <property type="entry name" value="EF_HAND_1"/>
    <property type="match status" value="2"/>
</dbReference>
<evidence type="ECO:0000313" key="6">
    <source>
        <dbReference type="Proteomes" id="UP000078200"/>
    </source>
</evidence>
<dbReference type="InterPro" id="IPR002048">
    <property type="entry name" value="EF_hand_dom"/>
</dbReference>
<dbReference type="Gene3D" id="1.10.238.10">
    <property type="entry name" value="EF-hand"/>
    <property type="match status" value="1"/>
</dbReference>
<feature type="domain" description="EF-hand" evidence="4">
    <location>
        <begin position="66"/>
        <end position="101"/>
    </location>
</feature>
<reference evidence="5" key="1">
    <citation type="submission" date="2020-05" db="UniProtKB">
        <authorList>
            <consortium name="EnsemblMetazoa"/>
        </authorList>
    </citation>
    <scope>IDENTIFICATION</scope>
    <source>
        <strain evidence="5">TTRI</strain>
    </source>
</reference>
<dbReference type="FunFam" id="1.10.238.10:FF:000077">
    <property type="entry name" value="Centrin 1"/>
    <property type="match status" value="1"/>
</dbReference>
<dbReference type="AlphaFoldDB" id="A0A1A9VG47"/>
<dbReference type="InterPro" id="IPR011992">
    <property type="entry name" value="EF-hand-dom_pair"/>
</dbReference>
<evidence type="ECO:0000256" key="2">
    <source>
        <dbReference type="ARBA" id="ARBA00022737"/>
    </source>
</evidence>
<accession>A0A1A9VG47</accession>
<protein>
    <recommendedName>
        <fullName evidence="4">EF-hand domain-containing protein</fullName>
    </recommendedName>
</protein>
<evidence type="ECO:0000256" key="3">
    <source>
        <dbReference type="ARBA" id="ARBA00022837"/>
    </source>
</evidence>
<organism evidence="5 6">
    <name type="scientific">Glossina austeni</name>
    <name type="common">Savannah tsetse fly</name>
    <dbReference type="NCBI Taxonomy" id="7395"/>
    <lineage>
        <taxon>Eukaryota</taxon>
        <taxon>Metazoa</taxon>
        <taxon>Ecdysozoa</taxon>
        <taxon>Arthropoda</taxon>
        <taxon>Hexapoda</taxon>
        <taxon>Insecta</taxon>
        <taxon>Pterygota</taxon>
        <taxon>Neoptera</taxon>
        <taxon>Endopterygota</taxon>
        <taxon>Diptera</taxon>
        <taxon>Brachycera</taxon>
        <taxon>Muscomorpha</taxon>
        <taxon>Hippoboscoidea</taxon>
        <taxon>Glossinidae</taxon>
        <taxon>Glossina</taxon>
    </lineage>
</organism>
<evidence type="ECO:0000313" key="5">
    <source>
        <dbReference type="EnsemblMetazoa" id="GAUT036114-PA"/>
    </source>
</evidence>
<dbReference type="GO" id="GO:0005509">
    <property type="term" value="F:calcium ion binding"/>
    <property type="evidence" value="ECO:0007669"/>
    <property type="project" value="InterPro"/>
</dbReference>
<dbReference type="Proteomes" id="UP000078200">
    <property type="component" value="Unassembled WGS sequence"/>
</dbReference>
<keyword evidence="2" id="KW-0677">Repeat</keyword>
<dbReference type="GO" id="GO:0016460">
    <property type="term" value="C:myosin II complex"/>
    <property type="evidence" value="ECO:0007669"/>
    <property type="project" value="TreeGrafter"/>
</dbReference>
<name>A0A1A9VG47_GLOAU</name>
<feature type="domain" description="EF-hand" evidence="4">
    <location>
        <begin position="30"/>
        <end position="65"/>
    </location>
</feature>
<evidence type="ECO:0000256" key="1">
    <source>
        <dbReference type="ARBA" id="ARBA00022723"/>
    </source>
</evidence>
<proteinExistence type="predicted"/>
<sequence>MIDEIDRDGTQRISFDDFLHLMTLKMAEKDTKEEILKAFRLFDDDGSGKITFKNLKRVARQLDEKLTDEELREMIDQTDLNNDGEVDQDEFLHCSKLVGGGHFVGTITVNVRCVRDPEIYYDVKRAMHRSVHIK</sequence>
<dbReference type="PANTHER" id="PTHR23048">
    <property type="entry name" value="MYOSIN LIGHT CHAIN 1, 3"/>
    <property type="match status" value="1"/>
</dbReference>
<evidence type="ECO:0000259" key="4">
    <source>
        <dbReference type="PROSITE" id="PS50222"/>
    </source>
</evidence>
<keyword evidence="6" id="KW-1185">Reference proteome</keyword>
<dbReference type="InterPro" id="IPR050230">
    <property type="entry name" value="CALM/Myosin/TropC-like"/>
</dbReference>
<dbReference type="PROSITE" id="PS50222">
    <property type="entry name" value="EF_HAND_2"/>
    <property type="match status" value="3"/>
</dbReference>
<dbReference type="EnsemblMetazoa" id="GAUT036114-RA">
    <property type="protein sequence ID" value="GAUT036114-PA"/>
    <property type="gene ID" value="GAUT036114"/>
</dbReference>
<dbReference type="PANTHER" id="PTHR23048:SF59">
    <property type="entry name" value="EF-HAND SUPERFAMILY PROTEIN"/>
    <property type="match status" value="1"/>
</dbReference>